<evidence type="ECO:0000256" key="2">
    <source>
        <dbReference type="ARBA" id="ARBA00022617"/>
    </source>
</evidence>
<dbReference type="Pfam" id="PF03100">
    <property type="entry name" value="CcmE"/>
    <property type="match status" value="1"/>
</dbReference>
<dbReference type="PANTHER" id="PTHR34128:SF2">
    <property type="entry name" value="CYTOCHROME C-TYPE BIOGENESIS PROTEIN CCME HOMOLOG, MITOCHONDRIAL"/>
    <property type="match status" value="1"/>
</dbReference>
<evidence type="ECO:0008006" key="11">
    <source>
        <dbReference type="Google" id="ProtNLM"/>
    </source>
</evidence>
<dbReference type="InterPro" id="IPR004329">
    <property type="entry name" value="CcmE"/>
</dbReference>
<evidence type="ECO:0000256" key="6">
    <source>
        <dbReference type="ARBA" id="ARBA00022989"/>
    </source>
</evidence>
<dbReference type="GO" id="GO:0046872">
    <property type="term" value="F:metal ion binding"/>
    <property type="evidence" value="ECO:0007669"/>
    <property type="project" value="UniProtKB-KW"/>
</dbReference>
<dbReference type="GO" id="GO:0017003">
    <property type="term" value="P:protein-heme linkage"/>
    <property type="evidence" value="ECO:0007669"/>
    <property type="project" value="InterPro"/>
</dbReference>
<keyword evidence="7" id="KW-0408">Iron</keyword>
<evidence type="ECO:0000256" key="3">
    <source>
        <dbReference type="ARBA" id="ARBA00022692"/>
    </source>
</evidence>
<accession>A0A3B0YHJ3</accession>
<reference evidence="10" key="1">
    <citation type="submission" date="2018-06" db="EMBL/GenBank/DDBJ databases">
        <authorList>
            <person name="Zhirakovskaya E."/>
        </authorList>
    </citation>
    <scope>NUCLEOTIDE SEQUENCE</scope>
</reference>
<comment type="subcellular location">
    <subcellularLocation>
        <location evidence="1">Membrane</location>
    </subcellularLocation>
</comment>
<name>A0A3B0YHJ3_9ZZZZ</name>
<dbReference type="InterPro" id="IPR036127">
    <property type="entry name" value="CcmE-like_sf"/>
</dbReference>
<dbReference type="Gene3D" id="2.40.50.140">
    <property type="entry name" value="Nucleic acid-binding proteins"/>
    <property type="match status" value="1"/>
</dbReference>
<dbReference type="NCBIfam" id="NF009727">
    <property type="entry name" value="PRK13254.1-1"/>
    <property type="match status" value="1"/>
</dbReference>
<keyword evidence="8 9" id="KW-0472">Membrane</keyword>
<sequence length="160" mass="17762">MNILPSKEQRRERLRFVFLLVFGVGLATSLVIYSKRDDISWYITPSKIAAGKAPVSRAFRVGGIVEVGSRKRLEDGITVRFTVTDCTRKVRVQYRGVLPDMFSEGKTAVAKGTLNKQGIFVASKVMAKHDEKYIPVAVKRSLANKKACNGTIVKSVVKET</sequence>
<dbReference type="GO" id="GO:0020037">
    <property type="term" value="F:heme binding"/>
    <property type="evidence" value="ECO:0007669"/>
    <property type="project" value="InterPro"/>
</dbReference>
<evidence type="ECO:0000313" key="10">
    <source>
        <dbReference type="EMBL" id="VAW80398.1"/>
    </source>
</evidence>
<keyword evidence="5" id="KW-0201">Cytochrome c-type biogenesis</keyword>
<evidence type="ECO:0000256" key="5">
    <source>
        <dbReference type="ARBA" id="ARBA00022748"/>
    </source>
</evidence>
<proteinExistence type="inferred from homology"/>
<keyword evidence="3 9" id="KW-0812">Transmembrane</keyword>
<keyword evidence="2" id="KW-0349">Heme</keyword>
<dbReference type="SUPFAM" id="SSF82093">
    <property type="entry name" value="Heme chaperone CcmE"/>
    <property type="match status" value="1"/>
</dbReference>
<dbReference type="GO" id="GO:0017004">
    <property type="term" value="P:cytochrome complex assembly"/>
    <property type="evidence" value="ECO:0007669"/>
    <property type="project" value="UniProtKB-KW"/>
</dbReference>
<protein>
    <recommendedName>
        <fullName evidence="11">Cytochrome c-type biogenesis protein CcmE, heme chaperone</fullName>
    </recommendedName>
</protein>
<evidence type="ECO:0000256" key="1">
    <source>
        <dbReference type="ARBA" id="ARBA00004370"/>
    </source>
</evidence>
<dbReference type="PANTHER" id="PTHR34128">
    <property type="entry name" value="CYTOCHROME C-TYPE BIOGENESIS PROTEIN CCME HOMOLOG, MITOCHONDRIAL"/>
    <property type="match status" value="1"/>
</dbReference>
<dbReference type="AlphaFoldDB" id="A0A3B0YHJ3"/>
<evidence type="ECO:0000256" key="8">
    <source>
        <dbReference type="ARBA" id="ARBA00023136"/>
    </source>
</evidence>
<evidence type="ECO:0000256" key="4">
    <source>
        <dbReference type="ARBA" id="ARBA00022723"/>
    </source>
</evidence>
<dbReference type="GO" id="GO:0005886">
    <property type="term" value="C:plasma membrane"/>
    <property type="evidence" value="ECO:0007669"/>
    <property type="project" value="InterPro"/>
</dbReference>
<dbReference type="InterPro" id="IPR012340">
    <property type="entry name" value="NA-bd_OB-fold"/>
</dbReference>
<gene>
    <name evidence="10" type="ORF">MNBD_GAMMA12-2852</name>
</gene>
<evidence type="ECO:0000256" key="9">
    <source>
        <dbReference type="SAM" id="Phobius"/>
    </source>
</evidence>
<keyword evidence="6 9" id="KW-1133">Transmembrane helix</keyword>
<dbReference type="HAMAP" id="MF_01959">
    <property type="entry name" value="CcmE"/>
    <property type="match status" value="1"/>
</dbReference>
<dbReference type="EMBL" id="UOFL01000197">
    <property type="protein sequence ID" value="VAW80398.1"/>
    <property type="molecule type" value="Genomic_DNA"/>
</dbReference>
<organism evidence="10">
    <name type="scientific">hydrothermal vent metagenome</name>
    <dbReference type="NCBI Taxonomy" id="652676"/>
    <lineage>
        <taxon>unclassified sequences</taxon>
        <taxon>metagenomes</taxon>
        <taxon>ecological metagenomes</taxon>
    </lineage>
</organism>
<feature type="transmembrane region" description="Helical" evidence="9">
    <location>
        <begin position="16"/>
        <end position="34"/>
    </location>
</feature>
<keyword evidence="4" id="KW-0479">Metal-binding</keyword>
<evidence type="ECO:0000256" key="7">
    <source>
        <dbReference type="ARBA" id="ARBA00023004"/>
    </source>
</evidence>